<reference evidence="1" key="1">
    <citation type="journal article" date="2012" name="Nature">
        <title>The tomato genome sequence provides insights into fleshy fruit evolution.</title>
        <authorList>
            <consortium name="Tomato Genome Consortium"/>
        </authorList>
    </citation>
    <scope>NUCLEOTIDE SEQUENCE [LARGE SCALE GENOMIC DNA]</scope>
    <source>
        <strain evidence="1">cv. Heinz 1706</strain>
    </source>
</reference>
<organism evidence="1">
    <name type="scientific">Solanum lycopersicum</name>
    <name type="common">Tomato</name>
    <name type="synonym">Lycopersicon esculentum</name>
    <dbReference type="NCBI Taxonomy" id="4081"/>
    <lineage>
        <taxon>Eukaryota</taxon>
        <taxon>Viridiplantae</taxon>
        <taxon>Streptophyta</taxon>
        <taxon>Embryophyta</taxon>
        <taxon>Tracheophyta</taxon>
        <taxon>Spermatophyta</taxon>
        <taxon>Magnoliopsida</taxon>
        <taxon>eudicotyledons</taxon>
        <taxon>Gunneridae</taxon>
        <taxon>Pentapetalae</taxon>
        <taxon>asterids</taxon>
        <taxon>lamiids</taxon>
        <taxon>Solanales</taxon>
        <taxon>Solanaceae</taxon>
        <taxon>Solanoideae</taxon>
        <taxon>Solaneae</taxon>
        <taxon>Solanum</taxon>
        <taxon>Solanum subgen. Lycopersicon</taxon>
    </lineage>
</organism>
<evidence type="ECO:0000313" key="1">
    <source>
        <dbReference type="EnsemblPlants" id="Solyc12g015840.2.1"/>
    </source>
</evidence>
<evidence type="ECO:0000313" key="2">
    <source>
        <dbReference type="Proteomes" id="UP000004994"/>
    </source>
</evidence>
<dbReference type="Gramene" id="Solyc12g015840.2.1">
    <property type="protein sequence ID" value="Solyc12g015840.2.1"/>
    <property type="gene ID" value="Solyc12g015840.2"/>
</dbReference>
<keyword evidence="2" id="KW-1185">Reference proteome</keyword>
<name>A0A3Q7J617_SOLLC</name>
<sequence length="58" mass="6449">MGYYMASGLGDMVVDTEIRTFSAALFDEYGGLVHFSNLLSALLFCITTVDWNCNLFQS</sequence>
<protein>
    <submittedName>
        <fullName evidence="1">Uncharacterized protein</fullName>
    </submittedName>
</protein>
<dbReference type="InParanoid" id="A0A3Q7J617"/>
<dbReference type="Proteomes" id="UP000004994">
    <property type="component" value="Chromosome 12"/>
</dbReference>
<reference evidence="1" key="2">
    <citation type="submission" date="2019-01" db="UniProtKB">
        <authorList>
            <consortium name="EnsemblPlants"/>
        </authorList>
    </citation>
    <scope>IDENTIFICATION</scope>
    <source>
        <strain evidence="1">cv. Heinz 1706</strain>
    </source>
</reference>
<accession>A0A3Q7J617</accession>
<dbReference type="EnsemblPlants" id="Solyc12g015840.2.1">
    <property type="protein sequence ID" value="Solyc12g015840.2.1"/>
    <property type="gene ID" value="Solyc12g015840.2"/>
</dbReference>
<proteinExistence type="predicted"/>
<dbReference type="AlphaFoldDB" id="A0A3Q7J617"/>
<dbReference type="PaxDb" id="4081-Solyc12g015840.1.1"/>